<dbReference type="InterPro" id="IPR006311">
    <property type="entry name" value="TAT_signal"/>
</dbReference>
<dbReference type="InterPro" id="IPR027268">
    <property type="entry name" value="Peptidase_M4/M1_CTD_sf"/>
</dbReference>
<feature type="region of interest" description="Disordered" evidence="11">
    <location>
        <begin position="589"/>
        <end position="612"/>
    </location>
</feature>
<dbReference type="SUPFAM" id="SSF55486">
    <property type="entry name" value="Metalloproteases ('zincins'), catalytic domain"/>
    <property type="match status" value="1"/>
</dbReference>
<evidence type="ECO:0000313" key="13">
    <source>
        <dbReference type="Proteomes" id="UP001597351"/>
    </source>
</evidence>
<evidence type="ECO:0000256" key="8">
    <source>
        <dbReference type="ARBA" id="ARBA00022833"/>
    </source>
</evidence>
<dbReference type="Proteomes" id="UP001597351">
    <property type="component" value="Unassembled WGS sequence"/>
</dbReference>
<proteinExistence type="inferred from homology"/>
<evidence type="ECO:0000256" key="9">
    <source>
        <dbReference type="ARBA" id="ARBA00023049"/>
    </source>
</evidence>
<evidence type="ECO:0000256" key="11">
    <source>
        <dbReference type="SAM" id="MobiDB-lite"/>
    </source>
</evidence>
<dbReference type="PANTHER" id="PTHR33478">
    <property type="entry name" value="EXTRACELLULAR METALLOPROTEINASE MEP"/>
    <property type="match status" value="1"/>
</dbReference>
<evidence type="ECO:0000256" key="2">
    <source>
        <dbReference type="ARBA" id="ARBA00004613"/>
    </source>
</evidence>
<evidence type="ECO:0000256" key="4">
    <source>
        <dbReference type="ARBA" id="ARBA00022525"/>
    </source>
</evidence>
<keyword evidence="9" id="KW-0482">Metalloprotease</keyword>
<keyword evidence="7" id="KW-0378">Hydrolase</keyword>
<keyword evidence="5" id="KW-0645">Protease</keyword>
<evidence type="ECO:0000313" key="12">
    <source>
        <dbReference type="EMBL" id="MFD1948476.1"/>
    </source>
</evidence>
<keyword evidence="8" id="KW-0862">Zinc</keyword>
<gene>
    <name evidence="12" type="ORF">ACFSDE_16855</name>
</gene>
<dbReference type="Gene3D" id="3.10.170.10">
    <property type="match status" value="1"/>
</dbReference>
<accession>A0ABW4TTV4</accession>
<dbReference type="Pfam" id="PF02128">
    <property type="entry name" value="Peptidase_M36"/>
    <property type="match status" value="1"/>
</dbReference>
<keyword evidence="13" id="KW-1185">Reference proteome</keyword>
<evidence type="ECO:0000256" key="1">
    <source>
        <dbReference type="ARBA" id="ARBA00001947"/>
    </source>
</evidence>
<feature type="region of interest" description="Disordered" evidence="11">
    <location>
        <begin position="1024"/>
        <end position="1046"/>
    </location>
</feature>
<protein>
    <submittedName>
        <fullName evidence="12">M36 family metallopeptidase</fullName>
    </submittedName>
</protein>
<dbReference type="InterPro" id="IPR001842">
    <property type="entry name" value="Peptidase_M36"/>
</dbReference>
<keyword evidence="10" id="KW-0865">Zymogen</keyword>
<keyword evidence="4" id="KW-0964">Secreted</keyword>
<comment type="similarity">
    <text evidence="3">Belongs to the peptidase M36 family.</text>
</comment>
<organism evidence="12 13">
    <name type="scientific">Nocardioides aestuarii</name>
    <dbReference type="NCBI Taxonomy" id="252231"/>
    <lineage>
        <taxon>Bacteria</taxon>
        <taxon>Bacillati</taxon>
        <taxon>Actinomycetota</taxon>
        <taxon>Actinomycetes</taxon>
        <taxon>Propionibacteriales</taxon>
        <taxon>Nocardioidaceae</taxon>
        <taxon>Nocardioides</taxon>
    </lineage>
</organism>
<dbReference type="Gene3D" id="1.10.390.10">
    <property type="entry name" value="Neutral Protease Domain 2"/>
    <property type="match status" value="1"/>
</dbReference>
<feature type="region of interest" description="Disordered" evidence="11">
    <location>
        <begin position="857"/>
        <end position="876"/>
    </location>
</feature>
<evidence type="ECO:0000256" key="10">
    <source>
        <dbReference type="ARBA" id="ARBA00023145"/>
    </source>
</evidence>
<name>A0ABW4TTV4_9ACTN</name>
<comment type="caution">
    <text evidence="12">The sequence shown here is derived from an EMBL/GenBank/DDBJ whole genome shotgun (WGS) entry which is preliminary data.</text>
</comment>
<evidence type="ECO:0000256" key="5">
    <source>
        <dbReference type="ARBA" id="ARBA00022670"/>
    </source>
</evidence>
<evidence type="ECO:0000256" key="6">
    <source>
        <dbReference type="ARBA" id="ARBA00022723"/>
    </source>
</evidence>
<sequence>MTASAPPGSRRATLAITGTTLLVAALLPGLTQLPALASSAPPAPSGPVGDAVTTWGDAVPGLADLDVRGEAGPTAAQREAARSLGAVDLAWNRFGTPASILPADGVLAPASSADPVVAARDWVRDNAAVFGLTDEQVDDLELVGDQQMAQSDGHAVLLRQRFGSLSPALGSMVTVGVAHGEIAYASSSIAPTGASPADAVLSPLQGWLAAARDVGRTGLDAGRIDVATDRATRAIDGAAATVPWTRLDVPGFAQEQQVRLRALALADGSVRPVFEANVVDVDQGVAFAYTSMVDAVTGDVLHRQNQVEQSQATEAFQGSLDGTDCGEQHPFELTDDETRQVTAVVSAVNLGNDAEIKLLDPEGVVLTSADLLTSPEVLTYAPPQPLPAGIYSIQVCPFGGTPWLPPTSYGGIVSTSDQEGAEVGDVPYPAWRMFPANPALNWSPDHTPSNDRVACWRGVRRDYCDLETGSVAQPYGAPWDHSYETDTPTLTTIGNNATTHEAWGSPLTPGGAFQAPVSPTREYLDEFTDTWNNSRCDPTSLVPGGNDILPSVTNLFVAHNRMHNYSFALGFTEKNWNMQQVNVDNPDLGRDGDPEVGNAQAGALTGGQPSYLGRDNANQITLQDGVPGITNQYLFQPIAGAFYSPCADGGLDMSIVGHEYTHAISNRMIGGPDEGITSEQGGAMGESWGDLVGAEYLFAHGYDNGTNPWTVGPYATGNTKAGIRDYAINKNPLNYSNYGFDSTGPEVHADGEIWNAVQWEVRQALVRKYDAAYPYANDARQLKCSQGTRRTSPLRPVFCPGNRRWLALMFDAFLLQQGATSFVEARNAMIAADRMRFDGANRKVLWDAFARTGLGRGARTTPDDTDPTASFASPTADNGRIRFDTSGRGKVYVGHYEARSNPVADTLPGTKQGATATMTPGRYEMLYASKSHGFRRFTLTVRPGDDRTVDVRRPRNLAAAASGAEVIGSSAGSLNAGALIDGTEDTNWGGVNADGANVDETSPWVAVDLRGGTHRIRRVDVSAMLNPSPPDGSEVPLLAGEDAEDPDSGSRFTALRRFALERCVSECASDSATWRRFYTSPADAFPSLRPRPVAPTLTLRSFDVPDVRAAAIRLVALENQCTGFRGYAGEQDADPLNVTDCKEGSDRGSIVHAAELAVY</sequence>
<comment type="subcellular location">
    <subcellularLocation>
        <location evidence="2">Secreted</location>
    </subcellularLocation>
</comment>
<dbReference type="RefSeq" id="WP_343920567.1">
    <property type="nucleotide sequence ID" value="NZ_BAAAJT010000002.1"/>
</dbReference>
<dbReference type="EMBL" id="JBHUGD010000003">
    <property type="protein sequence ID" value="MFD1948476.1"/>
    <property type="molecule type" value="Genomic_DNA"/>
</dbReference>
<dbReference type="InterPro" id="IPR050371">
    <property type="entry name" value="Fungal_virulence_M36"/>
</dbReference>
<comment type="cofactor">
    <cofactor evidence="1">
        <name>Zn(2+)</name>
        <dbReference type="ChEBI" id="CHEBI:29105"/>
    </cofactor>
</comment>
<reference evidence="13" key="1">
    <citation type="journal article" date="2019" name="Int. J. Syst. Evol. Microbiol.">
        <title>The Global Catalogue of Microorganisms (GCM) 10K type strain sequencing project: providing services to taxonomists for standard genome sequencing and annotation.</title>
        <authorList>
            <consortium name="The Broad Institute Genomics Platform"/>
            <consortium name="The Broad Institute Genome Sequencing Center for Infectious Disease"/>
            <person name="Wu L."/>
            <person name="Ma J."/>
        </authorList>
    </citation>
    <scope>NUCLEOTIDE SEQUENCE [LARGE SCALE GENOMIC DNA]</scope>
    <source>
        <strain evidence="13">CGMCC 1.12477</strain>
    </source>
</reference>
<dbReference type="PANTHER" id="PTHR33478:SF1">
    <property type="entry name" value="EXTRACELLULAR METALLOPROTEINASE MEP"/>
    <property type="match status" value="1"/>
</dbReference>
<keyword evidence="6" id="KW-0479">Metal-binding</keyword>
<evidence type="ECO:0000256" key="3">
    <source>
        <dbReference type="ARBA" id="ARBA00006006"/>
    </source>
</evidence>
<evidence type="ECO:0000256" key="7">
    <source>
        <dbReference type="ARBA" id="ARBA00022801"/>
    </source>
</evidence>
<dbReference type="PROSITE" id="PS51318">
    <property type="entry name" value="TAT"/>
    <property type="match status" value="1"/>
</dbReference>